<evidence type="ECO:0000313" key="1">
    <source>
        <dbReference type="EMBL" id="SKM69165.1"/>
    </source>
</evidence>
<dbReference type="EMBL" id="FVGW01000012">
    <property type="protein sequence ID" value="SKM69165.1"/>
    <property type="molecule type" value="Genomic_DNA"/>
</dbReference>
<name>A0A1T5QNG0_9MYCO</name>
<evidence type="ECO:0000313" key="4">
    <source>
        <dbReference type="Proteomes" id="UP000190366"/>
    </source>
</evidence>
<gene>
    <name evidence="1" type="ORF">SAMEA2259716_04808</name>
    <name evidence="2" type="ORF">SAMEA2275630_04937</name>
</gene>
<protein>
    <submittedName>
        <fullName evidence="1">Uncharacterized protein</fullName>
    </submittedName>
</protein>
<evidence type="ECO:0000313" key="2">
    <source>
        <dbReference type="EMBL" id="SKZ48306.1"/>
    </source>
</evidence>
<evidence type="ECO:0000313" key="3">
    <source>
        <dbReference type="Proteomes" id="UP000190074"/>
    </source>
</evidence>
<proteinExistence type="predicted"/>
<dbReference type="EMBL" id="FVQL01000001">
    <property type="protein sequence ID" value="SKZ48306.1"/>
    <property type="molecule type" value="Genomic_DNA"/>
</dbReference>
<reference evidence="3 4" key="1">
    <citation type="submission" date="2016-11" db="EMBL/GenBank/DDBJ databases">
        <authorList>
            <consortium name="Pathogen Informatics"/>
        </authorList>
    </citation>
    <scope>NUCLEOTIDE SEQUENCE [LARGE SCALE GENOMIC DNA]</scope>
    <source>
        <strain evidence="2 4">1168</strain>
        <strain evidence="1 3">911</strain>
    </source>
</reference>
<accession>A0A1T5QNG0</accession>
<dbReference type="Proteomes" id="UP000190074">
    <property type="component" value="Unassembled WGS sequence"/>
</dbReference>
<dbReference type="AlphaFoldDB" id="A0A1T5QNG0"/>
<dbReference type="Proteomes" id="UP000190366">
    <property type="component" value="Unassembled WGS sequence"/>
</dbReference>
<sequence length="84" mass="9597">MAPNAPTGLVRRMFALFHLGGVQQKRADRLAVASYVTWRRIRTTDDLTEADIKAVVATLEYWRLAGQIEYRCRRIAESMQEVSA</sequence>
<organism evidence="1 3">
    <name type="scientific">Mycobacteroides abscessus subsp. massiliense</name>
    <dbReference type="NCBI Taxonomy" id="1962118"/>
    <lineage>
        <taxon>Bacteria</taxon>
        <taxon>Bacillati</taxon>
        <taxon>Actinomycetota</taxon>
        <taxon>Actinomycetes</taxon>
        <taxon>Mycobacteriales</taxon>
        <taxon>Mycobacteriaceae</taxon>
        <taxon>Mycobacteroides</taxon>
        <taxon>Mycobacteroides abscessus</taxon>
    </lineage>
</organism>